<dbReference type="Proteomes" id="UP000017861">
    <property type="component" value="Unassembled WGS sequence"/>
</dbReference>
<organism evidence="3 4">
    <name type="scientific">Trypanosoma cruzi Dm28c</name>
    <dbReference type="NCBI Taxonomy" id="1416333"/>
    <lineage>
        <taxon>Eukaryota</taxon>
        <taxon>Discoba</taxon>
        <taxon>Euglenozoa</taxon>
        <taxon>Kinetoplastea</taxon>
        <taxon>Metakinetoplastina</taxon>
        <taxon>Trypanosomatida</taxon>
        <taxon>Trypanosomatidae</taxon>
        <taxon>Trypanosoma</taxon>
        <taxon>Schizotrypanum</taxon>
    </lineage>
</organism>
<dbReference type="VEuPathDB" id="TriTrypDB:TCDM_13690"/>
<proteinExistence type="predicted"/>
<evidence type="ECO:0000313" key="4">
    <source>
        <dbReference type="Proteomes" id="UP000017861"/>
    </source>
</evidence>
<dbReference type="AlphaFoldDB" id="V5AI09"/>
<evidence type="ECO:0000256" key="1">
    <source>
        <dbReference type="SAM" id="MobiDB-lite"/>
    </source>
</evidence>
<evidence type="ECO:0000256" key="2">
    <source>
        <dbReference type="SAM" id="Phobius"/>
    </source>
</evidence>
<feature type="region of interest" description="Disordered" evidence="1">
    <location>
        <begin position="28"/>
        <end position="49"/>
    </location>
</feature>
<keyword evidence="2" id="KW-0472">Membrane</keyword>
<dbReference type="EMBL" id="AYLP01001199">
    <property type="protein sequence ID" value="ESS54889.1"/>
    <property type="molecule type" value="Genomic_DNA"/>
</dbReference>
<gene>
    <name evidence="3" type="ORF">TCDM_13690</name>
</gene>
<sequence length="349" mass="38305">MQGDTHTERVSEGRVCVRAVHGSLSLKLTLTRPPPQQQPHTQQEKAKEGRWRGRPRCCRHCRQPSPCHLLWRLWLVLFPSDWLLYFHFCFSSRVPVPSAAGSLFGMPSSVLLSASLLAKLPFPEGDGGVVSAWPSEGSFCELAVMGATPSVCELLFDFMSLWGSCSCYTGAVSSGLDCPFTRACVESPSVFPIVFIATSAVAFVGDGDVACGIVFSFAAFSSVPVGELSFLFFCVLPLLLVLPVVVVFRFTFILFNLFQCSHPPFRNVWWNISVTVIRRRAIGGCIALGRIIQIVIFARLSDSTARWRLTSALALGLRCLTACGIPGIANSIWINRFLTASPFHRGLIL</sequence>
<evidence type="ECO:0000313" key="3">
    <source>
        <dbReference type="EMBL" id="ESS54889.1"/>
    </source>
</evidence>
<keyword evidence="2" id="KW-1133">Transmembrane helix</keyword>
<accession>V5AI09</accession>
<reference evidence="3 4" key="1">
    <citation type="journal article" date="2014" name="Genome Announc.">
        <title>Trypanosoma cruzi Clone Dm28c Draft Genome Sequence.</title>
        <authorList>
            <person name="Grisard E.C."/>
            <person name="Teixeira S.M."/>
            <person name="de Almeida L.G."/>
            <person name="Stoco P.H."/>
            <person name="Gerber A.L."/>
            <person name="Talavera-Lopez C."/>
            <person name="Lima O.C."/>
            <person name="Andersson B."/>
            <person name="de Vasconcelos A.T."/>
        </authorList>
    </citation>
    <scope>NUCLEOTIDE SEQUENCE [LARGE SCALE GENOMIC DNA]</scope>
    <source>
        <strain evidence="3 4">Dm28c</strain>
    </source>
</reference>
<feature type="transmembrane region" description="Helical" evidence="2">
    <location>
        <begin position="190"/>
        <end position="218"/>
    </location>
</feature>
<feature type="transmembrane region" description="Helical" evidence="2">
    <location>
        <begin position="279"/>
        <end position="300"/>
    </location>
</feature>
<name>V5AI09_TRYCR</name>
<feature type="transmembrane region" description="Helical" evidence="2">
    <location>
        <begin position="312"/>
        <end position="334"/>
    </location>
</feature>
<comment type="caution">
    <text evidence="3">The sequence shown here is derived from an EMBL/GenBank/DDBJ whole genome shotgun (WGS) entry which is preliminary data.</text>
</comment>
<feature type="transmembrane region" description="Helical" evidence="2">
    <location>
        <begin position="230"/>
        <end position="258"/>
    </location>
</feature>
<protein>
    <submittedName>
        <fullName evidence="3">Uncharacterized protein</fullName>
    </submittedName>
</protein>
<keyword evidence="2" id="KW-0812">Transmembrane</keyword>